<dbReference type="PANTHER" id="PTHR43133">
    <property type="entry name" value="RNA POLYMERASE ECF-TYPE SIGMA FACTO"/>
    <property type="match status" value="1"/>
</dbReference>
<feature type="domain" description="RNA polymerase sigma factor 70 region 4 type 2" evidence="6">
    <location>
        <begin position="131"/>
        <end position="182"/>
    </location>
</feature>
<evidence type="ECO:0000256" key="2">
    <source>
        <dbReference type="ARBA" id="ARBA00023015"/>
    </source>
</evidence>
<evidence type="ECO:0000313" key="7">
    <source>
        <dbReference type="EMBL" id="SHF12634.1"/>
    </source>
</evidence>
<gene>
    <name evidence="7" type="ORF">SAMN02745190_01908</name>
</gene>
<dbReference type="Proteomes" id="UP000184404">
    <property type="component" value="Unassembled WGS sequence"/>
</dbReference>
<dbReference type="GO" id="GO:0003677">
    <property type="term" value="F:DNA binding"/>
    <property type="evidence" value="ECO:0007669"/>
    <property type="project" value="InterPro"/>
</dbReference>
<dbReference type="Gene3D" id="1.10.10.10">
    <property type="entry name" value="Winged helix-like DNA-binding domain superfamily/Winged helix DNA-binding domain"/>
    <property type="match status" value="1"/>
</dbReference>
<dbReference type="OrthoDB" id="9784984at2"/>
<dbReference type="Pfam" id="PF04542">
    <property type="entry name" value="Sigma70_r2"/>
    <property type="match status" value="1"/>
</dbReference>
<evidence type="ECO:0000313" key="8">
    <source>
        <dbReference type="Proteomes" id="UP000184404"/>
    </source>
</evidence>
<evidence type="ECO:0000259" key="5">
    <source>
        <dbReference type="Pfam" id="PF04542"/>
    </source>
</evidence>
<evidence type="ECO:0000256" key="3">
    <source>
        <dbReference type="ARBA" id="ARBA00023082"/>
    </source>
</evidence>
<dbReference type="InterPro" id="IPR007627">
    <property type="entry name" value="RNA_pol_sigma70_r2"/>
</dbReference>
<dbReference type="EMBL" id="FQUG01000007">
    <property type="protein sequence ID" value="SHF12634.1"/>
    <property type="molecule type" value="Genomic_DNA"/>
</dbReference>
<dbReference type="AlphaFoldDB" id="A0A1M4Z3K0"/>
<dbReference type="InterPro" id="IPR014284">
    <property type="entry name" value="RNA_pol_sigma-70_dom"/>
</dbReference>
<organism evidence="7 8">
    <name type="scientific">Schwartzia succinivorans DSM 10502</name>
    <dbReference type="NCBI Taxonomy" id="1123243"/>
    <lineage>
        <taxon>Bacteria</taxon>
        <taxon>Bacillati</taxon>
        <taxon>Bacillota</taxon>
        <taxon>Negativicutes</taxon>
        <taxon>Selenomonadales</taxon>
        <taxon>Selenomonadaceae</taxon>
        <taxon>Schwartzia</taxon>
    </lineage>
</organism>
<dbReference type="SUPFAM" id="SSF88946">
    <property type="entry name" value="Sigma2 domain of RNA polymerase sigma factors"/>
    <property type="match status" value="1"/>
</dbReference>
<dbReference type="NCBIfam" id="TIGR02937">
    <property type="entry name" value="sigma70-ECF"/>
    <property type="match status" value="1"/>
</dbReference>
<name>A0A1M4Z3K0_9FIRM</name>
<dbReference type="InterPro" id="IPR013249">
    <property type="entry name" value="RNA_pol_sigma70_r4_t2"/>
</dbReference>
<keyword evidence="2" id="KW-0805">Transcription regulation</keyword>
<feature type="domain" description="RNA polymerase sigma-70 region 2" evidence="5">
    <location>
        <begin position="31"/>
        <end position="98"/>
    </location>
</feature>
<accession>A0A1M4Z3K0</accession>
<dbReference type="GO" id="GO:0016987">
    <property type="term" value="F:sigma factor activity"/>
    <property type="evidence" value="ECO:0007669"/>
    <property type="project" value="UniProtKB-KW"/>
</dbReference>
<keyword evidence="8" id="KW-1185">Reference proteome</keyword>
<dbReference type="InterPro" id="IPR036388">
    <property type="entry name" value="WH-like_DNA-bd_sf"/>
</dbReference>
<keyword evidence="3" id="KW-0731">Sigma factor</keyword>
<dbReference type="InterPro" id="IPR039425">
    <property type="entry name" value="RNA_pol_sigma-70-like"/>
</dbReference>
<dbReference type="Pfam" id="PF08281">
    <property type="entry name" value="Sigma70_r4_2"/>
    <property type="match status" value="1"/>
</dbReference>
<dbReference type="InterPro" id="IPR013324">
    <property type="entry name" value="RNA_pol_sigma_r3/r4-like"/>
</dbReference>
<dbReference type="InterPro" id="IPR013325">
    <property type="entry name" value="RNA_pol_sigma_r2"/>
</dbReference>
<evidence type="ECO:0000259" key="6">
    <source>
        <dbReference type="Pfam" id="PF08281"/>
    </source>
</evidence>
<dbReference type="PANTHER" id="PTHR43133:SF51">
    <property type="entry name" value="RNA POLYMERASE SIGMA FACTOR"/>
    <property type="match status" value="1"/>
</dbReference>
<dbReference type="GO" id="GO:0006352">
    <property type="term" value="P:DNA-templated transcription initiation"/>
    <property type="evidence" value="ECO:0007669"/>
    <property type="project" value="InterPro"/>
</dbReference>
<reference evidence="7 8" key="1">
    <citation type="submission" date="2016-11" db="EMBL/GenBank/DDBJ databases">
        <authorList>
            <person name="Jaros S."/>
            <person name="Januszkiewicz K."/>
            <person name="Wedrychowicz H."/>
        </authorList>
    </citation>
    <scope>NUCLEOTIDE SEQUENCE [LARGE SCALE GENOMIC DNA]</scope>
    <source>
        <strain evidence="7 8">DSM 10502</strain>
    </source>
</reference>
<evidence type="ECO:0000256" key="4">
    <source>
        <dbReference type="ARBA" id="ARBA00023163"/>
    </source>
</evidence>
<dbReference type="SUPFAM" id="SSF88659">
    <property type="entry name" value="Sigma3 and sigma4 domains of RNA polymerase sigma factors"/>
    <property type="match status" value="1"/>
</dbReference>
<dbReference type="Gene3D" id="1.10.1740.10">
    <property type="match status" value="1"/>
</dbReference>
<dbReference type="STRING" id="1123243.SAMN02745190_01908"/>
<keyword evidence="4" id="KW-0804">Transcription</keyword>
<proteinExistence type="inferred from homology"/>
<protein>
    <submittedName>
        <fullName evidence="7">RNA polymerase sigma-70 factor, ECF subfamily</fullName>
    </submittedName>
</protein>
<comment type="similarity">
    <text evidence="1">Belongs to the sigma-70 factor family. ECF subfamily.</text>
</comment>
<evidence type="ECO:0000256" key="1">
    <source>
        <dbReference type="ARBA" id="ARBA00010641"/>
    </source>
</evidence>
<sequence>MIQQPSIEERRLYWNKTAALAVADEGAFVELYNEFFPVVYKFLLSKCRNVEMADESISRTFLNMYVHLAEYDERRGAFSTWLFRIAVNEFRMILRGNRSSLDKSWDEGFDPPAPEKESPETRIVKREQEKELHGALQKLSEREQKILTMTYWLDMSAEEIAKELGMTAEAVWASLSRSRKMLKKYLEENQ</sequence>
<dbReference type="RefSeq" id="WP_072935992.1">
    <property type="nucleotide sequence ID" value="NZ_FQUG01000007.1"/>
</dbReference>
<dbReference type="CDD" id="cd06171">
    <property type="entry name" value="Sigma70_r4"/>
    <property type="match status" value="1"/>
</dbReference>